<dbReference type="GO" id="GO:0007018">
    <property type="term" value="P:microtubule-based movement"/>
    <property type="evidence" value="ECO:0007669"/>
    <property type="project" value="InterPro"/>
</dbReference>
<dbReference type="PANTHER" id="PTHR22878">
    <property type="entry name" value="DYNEIN HEAVY CHAIN 6, AXONEMAL-LIKE-RELATED"/>
    <property type="match status" value="1"/>
</dbReference>
<comment type="caution">
    <text evidence="3">The sequence shown here is derived from an EMBL/GenBank/DDBJ whole genome shotgun (WGS) entry which is preliminary data.</text>
</comment>
<protein>
    <recommendedName>
        <fullName evidence="2">Dynein heavy chain C-terminal domain-containing protein</fullName>
    </recommendedName>
</protein>
<dbReference type="Gene3D" id="1.20.1270.280">
    <property type="match status" value="1"/>
</dbReference>
<dbReference type="PANTHER" id="PTHR22878:SF68">
    <property type="entry name" value="DYNEIN HEAVY CHAIN 6, AXONEMAL-LIKE"/>
    <property type="match status" value="1"/>
</dbReference>
<reference evidence="3 4" key="1">
    <citation type="submission" date="2024-03" db="EMBL/GenBank/DDBJ databases">
        <title>The Acrasis kona genome and developmental transcriptomes reveal deep origins of eukaryotic multicellular pathways.</title>
        <authorList>
            <person name="Sheikh S."/>
            <person name="Fu C.-J."/>
            <person name="Brown M.W."/>
            <person name="Baldauf S.L."/>
        </authorList>
    </citation>
    <scope>NUCLEOTIDE SEQUENCE [LARGE SCALE GENOMIC DNA]</scope>
    <source>
        <strain evidence="3 4">ATCC MYA-3509</strain>
    </source>
</reference>
<gene>
    <name evidence="3" type="ORF">AKO1_015524</name>
</gene>
<evidence type="ECO:0000313" key="4">
    <source>
        <dbReference type="Proteomes" id="UP001431209"/>
    </source>
</evidence>
<sequence length="314" mass="35395">MDTIISIQPRSATAGSGQSRNNSAVLSMVDEFVSKLPPALSNLPSQNKNNSLTVFLSQEISQFDRLLNVIRKSLLQLKRAINGLVVMSEDLEEMYNCLLYQSVPPVWSRVAYPSRKPLSTWFLDLLDRVKFIKSWIENGEPDVFWIGAFFFPQGFLTSVLQMHSRKHKIAIDQLQFKTEVMSPSSKLKSKPESGVYIRGLYMEGARWDADEGCIQESKKGELSTVMPVIWLKPITNVDAADDEMRRMRKSKSGKIDVPKAMYECPVYKTGERAGSLSTTGLSTNFVLSVQLDAGKHDTHHWTQRAVALLTMIDN</sequence>
<feature type="domain" description="Dynein heavy chain C-terminal" evidence="2">
    <location>
        <begin position="2"/>
        <end position="310"/>
    </location>
</feature>
<dbReference type="GO" id="GO:0051959">
    <property type="term" value="F:dynein light intermediate chain binding"/>
    <property type="evidence" value="ECO:0007669"/>
    <property type="project" value="InterPro"/>
</dbReference>
<evidence type="ECO:0000256" key="1">
    <source>
        <dbReference type="SAM" id="MobiDB-lite"/>
    </source>
</evidence>
<name>A0AAW2YLY8_9EUKA</name>
<evidence type="ECO:0000259" key="2">
    <source>
        <dbReference type="Pfam" id="PF18199"/>
    </source>
</evidence>
<organism evidence="3 4">
    <name type="scientific">Acrasis kona</name>
    <dbReference type="NCBI Taxonomy" id="1008807"/>
    <lineage>
        <taxon>Eukaryota</taxon>
        <taxon>Discoba</taxon>
        <taxon>Heterolobosea</taxon>
        <taxon>Tetramitia</taxon>
        <taxon>Eutetramitia</taxon>
        <taxon>Acrasidae</taxon>
        <taxon>Acrasis</taxon>
    </lineage>
</organism>
<dbReference type="Pfam" id="PF18199">
    <property type="entry name" value="Dynein_C"/>
    <property type="match status" value="1"/>
</dbReference>
<feature type="region of interest" description="Disordered" evidence="1">
    <location>
        <begin position="1"/>
        <end position="20"/>
    </location>
</feature>
<accession>A0AAW2YLY8</accession>
<dbReference type="Gene3D" id="3.10.490.20">
    <property type="match status" value="1"/>
</dbReference>
<dbReference type="InterPro" id="IPR041228">
    <property type="entry name" value="Dynein_C"/>
</dbReference>
<dbReference type="GO" id="GO:0030286">
    <property type="term" value="C:dynein complex"/>
    <property type="evidence" value="ECO:0007669"/>
    <property type="project" value="InterPro"/>
</dbReference>
<dbReference type="GO" id="GO:0045505">
    <property type="term" value="F:dynein intermediate chain binding"/>
    <property type="evidence" value="ECO:0007669"/>
    <property type="project" value="InterPro"/>
</dbReference>
<dbReference type="InterPro" id="IPR026983">
    <property type="entry name" value="DHC"/>
</dbReference>
<dbReference type="EMBL" id="JAOPGA020000210">
    <property type="protein sequence ID" value="KAL0477674.1"/>
    <property type="molecule type" value="Genomic_DNA"/>
</dbReference>
<dbReference type="Proteomes" id="UP001431209">
    <property type="component" value="Unassembled WGS sequence"/>
</dbReference>
<keyword evidence="4" id="KW-1185">Reference proteome</keyword>
<evidence type="ECO:0000313" key="3">
    <source>
        <dbReference type="EMBL" id="KAL0477674.1"/>
    </source>
</evidence>
<dbReference type="FunFam" id="3.10.490.20:FF:000009">
    <property type="entry name" value="Dynein heavy chain 4"/>
    <property type="match status" value="1"/>
</dbReference>
<dbReference type="InterPro" id="IPR043160">
    <property type="entry name" value="Dynein_C_barrel"/>
</dbReference>
<dbReference type="AlphaFoldDB" id="A0AAW2YLY8"/>
<proteinExistence type="predicted"/>